<dbReference type="Proteomes" id="UP001161160">
    <property type="component" value="Unassembled WGS sequence"/>
</dbReference>
<feature type="transmembrane region" description="Helical" evidence="1">
    <location>
        <begin position="20"/>
        <end position="40"/>
    </location>
</feature>
<proteinExistence type="predicted"/>
<evidence type="ECO:0000313" key="3">
    <source>
        <dbReference type="Proteomes" id="UP001161160"/>
    </source>
</evidence>
<reference evidence="2" key="1">
    <citation type="submission" date="2023-04" db="EMBL/GenBank/DDBJ databases">
        <title>Genome Encyclopedia of Bacteria and Archaea VI: Functional Genomics of Type Strains.</title>
        <authorList>
            <person name="Whitman W."/>
        </authorList>
    </citation>
    <scope>NUCLEOTIDE SEQUENCE</scope>
    <source>
        <strain evidence="2">Enz.4-51</strain>
    </source>
</reference>
<dbReference type="RefSeq" id="WP_280756826.1">
    <property type="nucleotide sequence ID" value="NZ_JARXXW010000003.1"/>
</dbReference>
<keyword evidence="1" id="KW-0812">Transmembrane</keyword>
<keyword evidence="1" id="KW-1133">Transmembrane helix</keyword>
<comment type="caution">
    <text evidence="2">The sequence shown here is derived from an EMBL/GenBank/DDBJ whole genome shotgun (WGS) entry which is preliminary data.</text>
</comment>
<accession>A0AA43M9N8</accession>
<organism evidence="2 3">
    <name type="scientific">Polynucleobacter sphagniphilus</name>
    <dbReference type="NCBI Taxonomy" id="1743169"/>
    <lineage>
        <taxon>Bacteria</taxon>
        <taxon>Pseudomonadati</taxon>
        <taxon>Pseudomonadota</taxon>
        <taxon>Betaproteobacteria</taxon>
        <taxon>Burkholderiales</taxon>
        <taxon>Burkholderiaceae</taxon>
        <taxon>Polynucleobacter</taxon>
    </lineage>
</organism>
<name>A0AA43M9N8_9BURK</name>
<keyword evidence="3" id="KW-1185">Reference proteome</keyword>
<evidence type="ECO:0000313" key="2">
    <source>
        <dbReference type="EMBL" id="MDH6504260.1"/>
    </source>
</evidence>
<dbReference type="AlphaFoldDB" id="A0AA43M9N8"/>
<evidence type="ECO:0000256" key="1">
    <source>
        <dbReference type="SAM" id="Phobius"/>
    </source>
</evidence>
<keyword evidence="1" id="KW-0472">Membrane</keyword>
<protein>
    <submittedName>
        <fullName evidence="2">Uncharacterized protein</fullName>
    </submittedName>
</protein>
<sequence>MSAPRNNSPLSIEKPSLRAWLLLFSGSFFLNGCFAPIAALGTSGTAAVSSAGTAVGSAAAAYPATAASLATTAATGKSPLEHATSAATKKDCSFFNVLSSQPICQDILMPSITDKSELYLGPADTPDYKIEPK</sequence>
<dbReference type="EMBL" id="JARXYA010000007">
    <property type="protein sequence ID" value="MDH6504260.1"/>
    <property type="molecule type" value="Genomic_DNA"/>
</dbReference>
<gene>
    <name evidence="2" type="ORF">M2127_001576</name>
</gene>